<evidence type="ECO:0000313" key="11">
    <source>
        <dbReference type="EnsemblMetazoa" id="LLOJ005241-PA"/>
    </source>
</evidence>
<accession>A0A1B0CKV4</accession>
<organism evidence="11 12">
    <name type="scientific">Lutzomyia longipalpis</name>
    <name type="common">Sand fly</name>
    <dbReference type="NCBI Taxonomy" id="7200"/>
    <lineage>
        <taxon>Eukaryota</taxon>
        <taxon>Metazoa</taxon>
        <taxon>Ecdysozoa</taxon>
        <taxon>Arthropoda</taxon>
        <taxon>Hexapoda</taxon>
        <taxon>Insecta</taxon>
        <taxon>Pterygota</taxon>
        <taxon>Neoptera</taxon>
        <taxon>Endopterygota</taxon>
        <taxon>Diptera</taxon>
        <taxon>Nematocera</taxon>
        <taxon>Psychodoidea</taxon>
        <taxon>Psychodidae</taxon>
        <taxon>Lutzomyia</taxon>
        <taxon>Lutzomyia</taxon>
    </lineage>
</organism>
<dbReference type="PANTHER" id="PTHR13572">
    <property type="entry name" value="ENDO-ALPHA-1,2-MANNOSIDASE"/>
    <property type="match status" value="1"/>
</dbReference>
<reference evidence="11" key="3">
    <citation type="submission" date="2020-05" db="UniProtKB">
        <authorList>
            <consortium name="EnsemblMetazoa"/>
        </authorList>
    </citation>
    <scope>IDENTIFICATION</scope>
    <source>
        <strain evidence="11">Jacobina</strain>
    </source>
</reference>
<keyword evidence="3 9" id="KW-0812">Transmembrane</keyword>
<dbReference type="Proteomes" id="UP000092461">
    <property type="component" value="Unassembled WGS sequence"/>
</dbReference>
<evidence type="ECO:0000313" key="12">
    <source>
        <dbReference type="Proteomes" id="UP000092461"/>
    </source>
</evidence>
<evidence type="ECO:0000256" key="9">
    <source>
        <dbReference type="SAM" id="Phobius"/>
    </source>
</evidence>
<evidence type="ECO:0000256" key="4">
    <source>
        <dbReference type="ARBA" id="ARBA00022801"/>
    </source>
</evidence>
<sequence length="435" mass="50044">MSFLKLFKATKMMKLVPFGILIICGFIFIVRVDDKGAHGEKIEINPIPLTELVTAGAVPVEVKKKPIVPEKYNEANVRTRLMQEKIRRLMAKNQDAGREEGSLNGTELTRHVHIFYYAPVKWFRDGARNATGHDGKITRRETPNVIFYPARGLYLPTREIFQEHCKDIRGAGVGVVVLSWTPAFNQDLLRVFFNVTQEHNLTVAVSIESYPGRSVDSVERNIKFFCDTFSNYLHRVHVLPRNTPMTMFYIREPFTLPWSEWRGIRRSCDALLIAHIVSKEHTSLARRSGFDGFYTLLGSNGATYASTWKHWQHLQKFASQYRMLFIPSVAPGFAERKRSMRQRHRSNGQYYGVAWRTAIRLGVPIVSVSSYNDWPHGDQIEDAVSRMGFKDYSTPSGRTHKYLHLTAHWIEEFRKQKAKEDPNTCGALFNNTICL</sequence>
<feature type="transmembrane region" description="Helical" evidence="9">
    <location>
        <begin position="12"/>
        <end position="30"/>
    </location>
</feature>
<reference evidence="12" key="1">
    <citation type="submission" date="2012-05" db="EMBL/GenBank/DDBJ databases">
        <title>Whole Genome Assembly of Lutzomyia longipalpis.</title>
        <authorList>
            <person name="Richards S."/>
            <person name="Qu C."/>
            <person name="Dillon R."/>
            <person name="Worley K."/>
            <person name="Scherer S."/>
            <person name="Batterton M."/>
            <person name="Taylor A."/>
            <person name="Hawes A."/>
            <person name="Hernandez B."/>
            <person name="Kovar C."/>
            <person name="Mandapat C."/>
            <person name="Pham C."/>
            <person name="Qu C."/>
            <person name="Jing C."/>
            <person name="Bess C."/>
            <person name="Bandaranaike D."/>
            <person name="Ngo D."/>
            <person name="Ongeri F."/>
            <person name="Arias F."/>
            <person name="Lara F."/>
            <person name="Weissenberger G."/>
            <person name="Kamau G."/>
            <person name="Han H."/>
            <person name="Shen H."/>
            <person name="Dinh H."/>
            <person name="Khalil I."/>
            <person name="Jones J."/>
            <person name="Shafer J."/>
            <person name="Jayaseelan J."/>
            <person name="Quiroz J."/>
            <person name="Blankenburg K."/>
            <person name="Nguyen L."/>
            <person name="Jackson L."/>
            <person name="Francisco L."/>
            <person name="Tang L.-Y."/>
            <person name="Pu L.-L."/>
            <person name="Perales L."/>
            <person name="Lorensuhewa L."/>
            <person name="Munidasa M."/>
            <person name="Coyle M."/>
            <person name="Taylor M."/>
            <person name="Puazo M."/>
            <person name="Firestine M."/>
            <person name="Scheel M."/>
            <person name="Javaid M."/>
            <person name="Wang M."/>
            <person name="Li M."/>
            <person name="Tabassum N."/>
            <person name="Saada N."/>
            <person name="Osuji N."/>
            <person name="Aqrawi P."/>
            <person name="Fu Q."/>
            <person name="Thornton R."/>
            <person name="Raj R."/>
            <person name="Goodspeed R."/>
            <person name="Mata R."/>
            <person name="Najjar R."/>
            <person name="Gubbala S."/>
            <person name="Lee S."/>
            <person name="Denson S."/>
            <person name="Patil S."/>
            <person name="Macmil S."/>
            <person name="Qi S."/>
            <person name="Matskevitch T."/>
            <person name="Palculict T."/>
            <person name="Mathew T."/>
            <person name="Vee V."/>
            <person name="Velamala V."/>
            <person name="Korchina V."/>
            <person name="Cai W."/>
            <person name="Liu W."/>
            <person name="Dai W."/>
            <person name="Zou X."/>
            <person name="Zhu Y."/>
            <person name="Zhang Y."/>
            <person name="Wu Y.-Q."/>
            <person name="Xin Y."/>
            <person name="Nazarath L."/>
            <person name="Kovar C."/>
            <person name="Han Y."/>
            <person name="Muzny D."/>
            <person name="Gibbs R."/>
        </authorList>
    </citation>
    <scope>NUCLEOTIDE SEQUENCE [LARGE SCALE GENOMIC DNA]</scope>
    <source>
        <strain evidence="12">Jacobina</strain>
    </source>
</reference>
<comment type="subcellular location">
    <subcellularLocation>
        <location evidence="1">Golgi apparatus membrane</location>
        <topology evidence="1">Single-pass type II membrane protein</topology>
    </subcellularLocation>
</comment>
<dbReference type="InterPro" id="IPR026071">
    <property type="entry name" value="Glyco_Hydrolase_99"/>
</dbReference>
<dbReference type="EMBL" id="GITU01003427">
    <property type="protein sequence ID" value="MBC1172130.1"/>
    <property type="molecule type" value="Transcribed_RNA"/>
</dbReference>
<reference evidence="10" key="2">
    <citation type="journal article" date="2020" name="BMC">
        <title>Leishmania infection induces a limited differential gene expression in the sand fly midgut.</title>
        <authorList>
            <person name="Coutinho-Abreu I.V."/>
            <person name="Serafim T.D."/>
            <person name="Meneses C."/>
            <person name="Kamhawi S."/>
            <person name="Oliveira F."/>
            <person name="Valenzuela J.G."/>
        </authorList>
    </citation>
    <scope>NUCLEOTIDE SEQUENCE</scope>
    <source>
        <strain evidence="10">Jacobina</strain>
        <tissue evidence="10">Midgut</tissue>
    </source>
</reference>
<keyword evidence="5" id="KW-0735">Signal-anchor</keyword>
<dbReference type="GO" id="GO:0000139">
    <property type="term" value="C:Golgi membrane"/>
    <property type="evidence" value="ECO:0007669"/>
    <property type="project" value="UniProtKB-SubCell"/>
</dbReference>
<dbReference type="Gene3D" id="3.20.20.80">
    <property type="entry name" value="Glycosidases"/>
    <property type="match status" value="1"/>
</dbReference>
<evidence type="ECO:0000313" key="10">
    <source>
        <dbReference type="EMBL" id="MBC1172130.1"/>
    </source>
</evidence>
<comment type="similarity">
    <text evidence="2">Belongs to the glycosyl hydrolase 99 family.</text>
</comment>
<protein>
    <submittedName>
        <fullName evidence="10">Putative glycoprotein endo-alpha-12-mannosidase</fullName>
    </submittedName>
</protein>
<evidence type="ECO:0000256" key="6">
    <source>
        <dbReference type="ARBA" id="ARBA00022989"/>
    </source>
</evidence>
<keyword evidence="4" id="KW-0378">Hydrolase</keyword>
<evidence type="ECO:0000256" key="3">
    <source>
        <dbReference type="ARBA" id="ARBA00022692"/>
    </source>
</evidence>
<keyword evidence="8 9" id="KW-0472">Membrane</keyword>
<keyword evidence="12" id="KW-1185">Reference proteome</keyword>
<dbReference type="PANTHER" id="PTHR13572:SF4">
    <property type="entry name" value="RE57134P"/>
    <property type="match status" value="1"/>
</dbReference>
<dbReference type="GO" id="GO:0004559">
    <property type="term" value="F:alpha-mannosidase activity"/>
    <property type="evidence" value="ECO:0007669"/>
    <property type="project" value="TreeGrafter"/>
</dbReference>
<dbReference type="AlphaFoldDB" id="A0A1B0CKV4"/>
<keyword evidence="7" id="KW-0333">Golgi apparatus</keyword>
<evidence type="ECO:0000256" key="2">
    <source>
        <dbReference type="ARBA" id="ARBA00009559"/>
    </source>
</evidence>
<dbReference type="VEuPathDB" id="VectorBase:LLONM1_005752"/>
<evidence type="ECO:0000256" key="5">
    <source>
        <dbReference type="ARBA" id="ARBA00022968"/>
    </source>
</evidence>
<dbReference type="EMBL" id="AJWK01016666">
    <property type="status" value="NOT_ANNOTATED_CDS"/>
    <property type="molecule type" value="Genomic_DNA"/>
</dbReference>
<proteinExistence type="inferred from homology"/>
<keyword evidence="6 9" id="KW-1133">Transmembrane helix</keyword>
<dbReference type="Pfam" id="PF16317">
    <property type="entry name" value="Glyco_hydro_99"/>
    <property type="match status" value="1"/>
</dbReference>
<name>A0A1B0CKV4_LUTLO</name>
<dbReference type="EnsemblMetazoa" id="LLOJ005241-RA">
    <property type="protein sequence ID" value="LLOJ005241-PA"/>
    <property type="gene ID" value="LLOJ005241"/>
</dbReference>
<evidence type="ECO:0000256" key="7">
    <source>
        <dbReference type="ARBA" id="ARBA00023034"/>
    </source>
</evidence>
<evidence type="ECO:0000256" key="1">
    <source>
        <dbReference type="ARBA" id="ARBA00004323"/>
    </source>
</evidence>
<evidence type="ECO:0000256" key="8">
    <source>
        <dbReference type="ARBA" id="ARBA00023136"/>
    </source>
</evidence>
<dbReference type="VEuPathDB" id="VectorBase:LLOJ005241"/>